<dbReference type="PANTHER" id="PTHR30600">
    <property type="entry name" value="CYTOCHROME C PEROXIDASE-RELATED"/>
    <property type="match status" value="1"/>
</dbReference>
<dbReference type="GO" id="GO:0030313">
    <property type="term" value="C:cell envelope"/>
    <property type="evidence" value="ECO:0007669"/>
    <property type="project" value="UniProtKB-SubCell"/>
</dbReference>
<organism evidence="10 11">
    <name type="scientific">Geobacter metallireducens (strain ATCC 53774 / DSM 7210 / GS-15)</name>
    <dbReference type="NCBI Taxonomy" id="269799"/>
    <lineage>
        <taxon>Bacteria</taxon>
        <taxon>Pseudomonadati</taxon>
        <taxon>Thermodesulfobacteriota</taxon>
        <taxon>Desulfuromonadia</taxon>
        <taxon>Geobacterales</taxon>
        <taxon>Geobacteraceae</taxon>
        <taxon>Geobacter</taxon>
    </lineage>
</organism>
<dbReference type="InterPro" id="IPR004852">
    <property type="entry name" value="Di-haem_cyt_c_peroxidsae"/>
</dbReference>
<keyword evidence="11" id="KW-1185">Reference proteome</keyword>
<proteinExistence type="predicted"/>
<evidence type="ECO:0000256" key="2">
    <source>
        <dbReference type="ARBA" id="ARBA00022617"/>
    </source>
</evidence>
<evidence type="ECO:0000313" key="11">
    <source>
        <dbReference type="Proteomes" id="UP000007073"/>
    </source>
</evidence>
<dbReference type="GO" id="GO:0009055">
    <property type="term" value="F:electron transfer activity"/>
    <property type="evidence" value="ECO:0007669"/>
    <property type="project" value="InterPro"/>
</dbReference>
<reference evidence="10 11" key="1">
    <citation type="submission" date="2005-10" db="EMBL/GenBank/DDBJ databases">
        <title>Complete sequence of Geobacter metallireducens GS-15.</title>
        <authorList>
            <consortium name="US DOE Joint Genome Institute"/>
            <person name="Copeland A."/>
            <person name="Lucas S."/>
            <person name="Lapidus A."/>
            <person name="Barry K."/>
            <person name="Detter J.C."/>
            <person name="Glavina T."/>
            <person name="Hammon N."/>
            <person name="Israni S."/>
            <person name="Pitluck S."/>
            <person name="Di Bartolo G."/>
            <person name="Chain P."/>
            <person name="Schmutz J."/>
            <person name="Larimer F."/>
            <person name="Land M."/>
            <person name="Kyrpides N."/>
            <person name="Ivanova N."/>
            <person name="Richardson P."/>
        </authorList>
    </citation>
    <scope>NUCLEOTIDE SEQUENCE [LARGE SCALE GENOMIC DNA]</scope>
    <source>
        <strain evidence="11">ATCC 53774 / DSM 7210 / GS-15</strain>
    </source>
</reference>
<sequence length="453" mass="49011">MVTTRLLAAAATLLLTAGGAAAGTSELTCKEAVGKKIFFDQRLSVNKNQACAACHAPEVGWTGPDQEINKHGAVYEGSIAGQFGNRKPPSSAYATTSPFFRLVNVSDAAFAGGNFWDGRATGAKLGNPAADQAQGPFLNPKEQALPDAACVVYRVCNSPDYGMLFQQVWPGACDIDWPTTIDFESACSNPSQGPFSLDAMTRAKVDVAYNDVAYAIAAFEDSKEVNAFSSKYDQYLKGKAGLSDKEKWGLALFNGKGKCANCHISTVERKCASGIDCAASRCPDVADDCGKSSPLFTDYTFDNLGVPKNPENPFYGQPEGGSGWIDPGLGGFLNSRMDFAMYADKNYGKHKVPTLRNVDKRPYPMFVKDYGHNGYFKSLKEIVHFYNTRDKFPTCNPGDPGEKMTCWPAPEVSDNVNKTELGNLGLSDMEEDAIVAFMKTLSDGYRHSNQDSQ</sequence>
<feature type="signal peptide" evidence="8">
    <location>
        <begin position="1"/>
        <end position="22"/>
    </location>
</feature>
<gene>
    <name evidence="10" type="ordered locus">Gmet_1210</name>
</gene>
<evidence type="ECO:0000256" key="3">
    <source>
        <dbReference type="ARBA" id="ARBA00022723"/>
    </source>
</evidence>
<evidence type="ECO:0000256" key="5">
    <source>
        <dbReference type="ARBA" id="ARBA00023002"/>
    </source>
</evidence>
<dbReference type="Pfam" id="PF03150">
    <property type="entry name" value="CCP_MauG"/>
    <property type="match status" value="1"/>
</dbReference>
<accession>Q39WC7</accession>
<dbReference type="InterPro" id="IPR051395">
    <property type="entry name" value="Cytochrome_c_Peroxidase/MauG"/>
</dbReference>
<name>Q39WC7_GEOMG</name>
<evidence type="ECO:0000313" key="10">
    <source>
        <dbReference type="EMBL" id="ABB31447.1"/>
    </source>
</evidence>
<protein>
    <submittedName>
        <fullName evidence="10">Cytochrome c</fullName>
    </submittedName>
</protein>
<dbReference type="Gene3D" id="1.10.760.10">
    <property type="entry name" value="Cytochrome c-like domain"/>
    <property type="match status" value="2"/>
</dbReference>
<evidence type="ECO:0000256" key="8">
    <source>
        <dbReference type="SAM" id="SignalP"/>
    </source>
</evidence>
<reference evidence="10 11" key="2">
    <citation type="journal article" date="2009" name="BMC Microbiol.">
        <title>The genome sequence of Geobacter metallireducens: features of metabolism, physiology and regulation common and dissimilar to Geobacter sulfurreducens.</title>
        <authorList>
            <person name="Aklujkar M."/>
            <person name="Krushkal J."/>
            <person name="DiBartolo G."/>
            <person name="Lapidus A."/>
            <person name="Land M.L."/>
            <person name="Lovley D.R."/>
        </authorList>
    </citation>
    <scope>NUCLEOTIDE SEQUENCE [LARGE SCALE GENOMIC DNA]</scope>
    <source>
        <strain evidence="11">ATCC 53774 / DSM 7210 / GS-15</strain>
    </source>
</reference>
<evidence type="ECO:0000256" key="7">
    <source>
        <dbReference type="PROSITE-ProRule" id="PRU00433"/>
    </source>
</evidence>
<dbReference type="PROSITE" id="PS51007">
    <property type="entry name" value="CYTC"/>
    <property type="match status" value="1"/>
</dbReference>
<feature type="chain" id="PRO_5004223560" evidence="8">
    <location>
        <begin position="23"/>
        <end position="453"/>
    </location>
</feature>
<feature type="domain" description="Cytochrome c" evidence="9">
    <location>
        <begin position="244"/>
        <end position="442"/>
    </location>
</feature>
<dbReference type="InterPro" id="IPR009056">
    <property type="entry name" value="Cyt_c-like_dom"/>
</dbReference>
<dbReference type="eggNOG" id="COG1858">
    <property type="taxonomic scope" value="Bacteria"/>
</dbReference>
<dbReference type="SUPFAM" id="SSF46626">
    <property type="entry name" value="Cytochrome c"/>
    <property type="match status" value="2"/>
</dbReference>
<dbReference type="Proteomes" id="UP000007073">
    <property type="component" value="Chromosome"/>
</dbReference>
<evidence type="ECO:0000259" key="9">
    <source>
        <dbReference type="PROSITE" id="PS51007"/>
    </source>
</evidence>
<dbReference type="RefSeq" id="WP_004512160.1">
    <property type="nucleotide sequence ID" value="NC_007517.1"/>
</dbReference>
<keyword evidence="6 7" id="KW-0408">Iron</keyword>
<dbReference type="GO" id="GO:0004130">
    <property type="term" value="F:cytochrome-c peroxidase activity"/>
    <property type="evidence" value="ECO:0007669"/>
    <property type="project" value="TreeGrafter"/>
</dbReference>
<evidence type="ECO:0000256" key="4">
    <source>
        <dbReference type="ARBA" id="ARBA00022729"/>
    </source>
</evidence>
<dbReference type="GO" id="GO:0020037">
    <property type="term" value="F:heme binding"/>
    <property type="evidence" value="ECO:0007669"/>
    <property type="project" value="InterPro"/>
</dbReference>
<keyword evidence="5" id="KW-0560">Oxidoreductase</keyword>
<dbReference type="STRING" id="269799.Gmet_1210"/>
<keyword evidence="2 7" id="KW-0349">Heme</keyword>
<dbReference type="HOGENOM" id="CLU_034652_0_1_7"/>
<dbReference type="AlphaFoldDB" id="Q39WC7"/>
<comment type="subcellular location">
    <subcellularLocation>
        <location evidence="1">Cell envelope</location>
    </subcellularLocation>
</comment>
<dbReference type="KEGG" id="gme:Gmet_1210"/>
<dbReference type="EMBL" id="CP000148">
    <property type="protein sequence ID" value="ABB31447.1"/>
    <property type="molecule type" value="Genomic_DNA"/>
</dbReference>
<evidence type="ECO:0000256" key="1">
    <source>
        <dbReference type="ARBA" id="ARBA00004196"/>
    </source>
</evidence>
<keyword evidence="4 8" id="KW-0732">Signal</keyword>
<dbReference type="GO" id="GO:0046872">
    <property type="term" value="F:metal ion binding"/>
    <property type="evidence" value="ECO:0007669"/>
    <property type="project" value="UniProtKB-KW"/>
</dbReference>
<keyword evidence="3 7" id="KW-0479">Metal-binding</keyword>
<evidence type="ECO:0000256" key="6">
    <source>
        <dbReference type="ARBA" id="ARBA00023004"/>
    </source>
</evidence>
<dbReference type="InterPro" id="IPR036909">
    <property type="entry name" value="Cyt_c-like_dom_sf"/>
</dbReference>
<dbReference type="PANTHER" id="PTHR30600:SF10">
    <property type="entry name" value="BLL6722 PROTEIN"/>
    <property type="match status" value="1"/>
</dbReference>